<feature type="region of interest" description="Disordered" evidence="1">
    <location>
        <begin position="61"/>
        <end position="84"/>
    </location>
</feature>
<gene>
    <name evidence="2" type="ORF">K788_0007053</name>
</gene>
<organism evidence="2 3">
    <name type="scientific">Paraburkholderia caribensis MBA4</name>
    <dbReference type="NCBI Taxonomy" id="1323664"/>
    <lineage>
        <taxon>Bacteria</taxon>
        <taxon>Pseudomonadati</taxon>
        <taxon>Pseudomonadota</taxon>
        <taxon>Betaproteobacteria</taxon>
        <taxon>Burkholderiales</taxon>
        <taxon>Burkholderiaceae</taxon>
        <taxon>Paraburkholderia</taxon>
    </lineage>
</organism>
<dbReference type="Proteomes" id="UP000019146">
    <property type="component" value="Plasmid unnamed"/>
</dbReference>
<geneLocation type="plasmid" evidence="3"/>
<sequence>MAFTCEADAQCGDRASSRQLPQKNSVRFFQATGNGGQPEDAAASAALAPLSPPFPPFVYSPASDDYPLLPRPLRNRAPAITRGP</sequence>
<evidence type="ECO:0000313" key="3">
    <source>
        <dbReference type="Proteomes" id="UP000019146"/>
    </source>
</evidence>
<protein>
    <submittedName>
        <fullName evidence="2">Uncharacterized protein</fullName>
    </submittedName>
</protein>
<evidence type="ECO:0000313" key="2">
    <source>
        <dbReference type="EMBL" id="ALL71775.1"/>
    </source>
</evidence>
<feature type="region of interest" description="Disordered" evidence="1">
    <location>
        <begin position="1"/>
        <end position="23"/>
    </location>
</feature>
<evidence type="ECO:0000256" key="1">
    <source>
        <dbReference type="SAM" id="MobiDB-lite"/>
    </source>
</evidence>
<keyword evidence="2" id="KW-0614">Plasmid</keyword>
<dbReference type="AlphaFoldDB" id="A0A0P0RRR8"/>
<reference evidence="2 3" key="1">
    <citation type="journal article" date="2014" name="Genome Announc.">
        <title>Draft Genome Sequence of the Haloacid-Degrading Burkholderia caribensis Strain MBA4.</title>
        <authorList>
            <person name="Pan Y."/>
            <person name="Kong K.F."/>
            <person name="Tsang J.S."/>
        </authorList>
    </citation>
    <scope>NUCLEOTIDE SEQUENCE [LARGE SCALE GENOMIC DNA]</scope>
    <source>
        <strain evidence="2 3">MBA4</strain>
        <plasmid evidence="3">Plasmid</plasmid>
    </source>
</reference>
<dbReference type="KEGG" id="bcai:K788_0007053"/>
<name>A0A0P0RRR8_9BURK</name>
<proteinExistence type="predicted"/>
<accession>A0A0P0RRR8</accession>
<dbReference type="EMBL" id="CP012748">
    <property type="protein sequence ID" value="ALL71775.1"/>
    <property type="molecule type" value="Genomic_DNA"/>
</dbReference>
<feature type="compositionally biased region" description="Low complexity" evidence="1">
    <location>
        <begin position="61"/>
        <end position="76"/>
    </location>
</feature>